<dbReference type="EMBL" id="JAFBEC010000019">
    <property type="protein sequence ID" value="MBM7634933.1"/>
    <property type="molecule type" value="Genomic_DNA"/>
</dbReference>
<gene>
    <name evidence="1" type="ORF">JOD17_004060</name>
</gene>
<organism evidence="1 2">
    <name type="scientific">Geomicrobium sediminis</name>
    <dbReference type="NCBI Taxonomy" id="1347788"/>
    <lineage>
        <taxon>Bacteria</taxon>
        <taxon>Bacillati</taxon>
        <taxon>Bacillota</taxon>
        <taxon>Bacilli</taxon>
        <taxon>Bacillales</taxon>
        <taxon>Geomicrobium</taxon>
    </lineage>
</organism>
<accession>A0ABS2PJD6</accession>
<dbReference type="Proteomes" id="UP000741863">
    <property type="component" value="Unassembled WGS sequence"/>
</dbReference>
<evidence type="ECO:0000313" key="2">
    <source>
        <dbReference type="Proteomes" id="UP000741863"/>
    </source>
</evidence>
<proteinExistence type="predicted"/>
<keyword evidence="2" id="KW-1185">Reference proteome</keyword>
<comment type="caution">
    <text evidence="1">The sequence shown here is derived from an EMBL/GenBank/DDBJ whole genome shotgun (WGS) entry which is preliminary data.</text>
</comment>
<reference evidence="1 2" key="1">
    <citation type="submission" date="2021-01" db="EMBL/GenBank/DDBJ databases">
        <title>Genomic Encyclopedia of Type Strains, Phase IV (KMG-IV): sequencing the most valuable type-strain genomes for metagenomic binning, comparative biology and taxonomic classification.</title>
        <authorList>
            <person name="Goeker M."/>
        </authorList>
    </citation>
    <scope>NUCLEOTIDE SEQUENCE [LARGE SCALE GENOMIC DNA]</scope>
    <source>
        <strain evidence="1 2">DSM 25540</strain>
    </source>
</reference>
<evidence type="ECO:0000313" key="1">
    <source>
        <dbReference type="EMBL" id="MBM7634933.1"/>
    </source>
</evidence>
<sequence>MIKAKTTQVGFEYVPPVSQLGIGFYRVTVIATGERLHIAAPNWTNYVVAAGYVDRRAIMGGCELDLNAINKGVVAV</sequence>
<name>A0ABS2PJD6_9BACL</name>
<protein>
    <submittedName>
        <fullName evidence="1">Uncharacterized protein</fullName>
    </submittedName>
</protein>
<dbReference type="RefSeq" id="WP_204699680.1">
    <property type="nucleotide sequence ID" value="NZ_JAFBEC010000019.1"/>
</dbReference>